<reference evidence="1 2" key="1">
    <citation type="journal article" date="2019" name="Nat. Ecol. Evol.">
        <title>Megaphylogeny resolves global patterns of mushroom evolution.</title>
        <authorList>
            <person name="Varga T."/>
            <person name="Krizsan K."/>
            <person name="Foldi C."/>
            <person name="Dima B."/>
            <person name="Sanchez-Garcia M."/>
            <person name="Sanchez-Ramirez S."/>
            <person name="Szollosi G.J."/>
            <person name="Szarkandi J.G."/>
            <person name="Papp V."/>
            <person name="Albert L."/>
            <person name="Andreopoulos W."/>
            <person name="Angelini C."/>
            <person name="Antonin V."/>
            <person name="Barry K.W."/>
            <person name="Bougher N.L."/>
            <person name="Buchanan P."/>
            <person name="Buyck B."/>
            <person name="Bense V."/>
            <person name="Catcheside P."/>
            <person name="Chovatia M."/>
            <person name="Cooper J."/>
            <person name="Damon W."/>
            <person name="Desjardin D."/>
            <person name="Finy P."/>
            <person name="Geml J."/>
            <person name="Haridas S."/>
            <person name="Hughes K."/>
            <person name="Justo A."/>
            <person name="Karasinski D."/>
            <person name="Kautmanova I."/>
            <person name="Kiss B."/>
            <person name="Kocsube S."/>
            <person name="Kotiranta H."/>
            <person name="LaButti K.M."/>
            <person name="Lechner B.E."/>
            <person name="Liimatainen K."/>
            <person name="Lipzen A."/>
            <person name="Lukacs Z."/>
            <person name="Mihaltcheva S."/>
            <person name="Morgado L.N."/>
            <person name="Niskanen T."/>
            <person name="Noordeloos M.E."/>
            <person name="Ohm R.A."/>
            <person name="Ortiz-Santana B."/>
            <person name="Ovrebo C."/>
            <person name="Racz N."/>
            <person name="Riley R."/>
            <person name="Savchenko A."/>
            <person name="Shiryaev A."/>
            <person name="Soop K."/>
            <person name="Spirin V."/>
            <person name="Szebenyi C."/>
            <person name="Tomsovsky M."/>
            <person name="Tulloss R.E."/>
            <person name="Uehling J."/>
            <person name="Grigoriev I.V."/>
            <person name="Vagvolgyi C."/>
            <person name="Papp T."/>
            <person name="Martin F.M."/>
            <person name="Miettinen O."/>
            <person name="Hibbett D.S."/>
            <person name="Nagy L.G."/>
        </authorList>
    </citation>
    <scope>NUCLEOTIDE SEQUENCE [LARGE SCALE GENOMIC DNA]</scope>
    <source>
        <strain evidence="1 2">NL-1719</strain>
    </source>
</reference>
<accession>A0ACD3BFH6</accession>
<evidence type="ECO:0000313" key="2">
    <source>
        <dbReference type="Proteomes" id="UP000308600"/>
    </source>
</evidence>
<proteinExistence type="predicted"/>
<sequence>MPVMRSWMPIRLVMPHLLLSFLISYCGLVSAQKTVNGQEFTNGLSIINSPSSGTPFTSGGTLPISIDVSGDGALPQAAVAPGSGLETHYEGLNIFLVSAQTNINVTVSSGTQLLTGESGTVRHLNFQIPTCIPAGPYNLTFYEQAQINGTPSFAITPIPITIQNNHPSGDCSSISNTLQPQPQPCSPYGQSPFLPGGSVVVGITETFTIATVLLSMVTVTTTLPGANSPLTTTFASTQTTETFVRGTGDNSGFVPVNTSHRASASFFPWFWNVFALARLMIL</sequence>
<dbReference type="Proteomes" id="UP000308600">
    <property type="component" value="Unassembled WGS sequence"/>
</dbReference>
<dbReference type="EMBL" id="ML208259">
    <property type="protein sequence ID" value="TFK76960.1"/>
    <property type="molecule type" value="Genomic_DNA"/>
</dbReference>
<evidence type="ECO:0000313" key="1">
    <source>
        <dbReference type="EMBL" id="TFK76960.1"/>
    </source>
</evidence>
<organism evidence="1 2">
    <name type="scientific">Pluteus cervinus</name>
    <dbReference type="NCBI Taxonomy" id="181527"/>
    <lineage>
        <taxon>Eukaryota</taxon>
        <taxon>Fungi</taxon>
        <taxon>Dikarya</taxon>
        <taxon>Basidiomycota</taxon>
        <taxon>Agaricomycotina</taxon>
        <taxon>Agaricomycetes</taxon>
        <taxon>Agaricomycetidae</taxon>
        <taxon>Agaricales</taxon>
        <taxon>Pluteineae</taxon>
        <taxon>Pluteaceae</taxon>
        <taxon>Pluteus</taxon>
    </lineage>
</organism>
<name>A0ACD3BFH6_9AGAR</name>
<keyword evidence="2" id="KW-1185">Reference proteome</keyword>
<gene>
    <name evidence="1" type="ORF">BDN72DRAFT_830136</name>
</gene>
<protein>
    <submittedName>
        <fullName evidence="1">Uncharacterized protein</fullName>
    </submittedName>
</protein>